<dbReference type="PANTHER" id="PTHR24240">
    <property type="entry name" value="OPSIN"/>
    <property type="match status" value="1"/>
</dbReference>
<dbReference type="SUPFAM" id="SSF81321">
    <property type="entry name" value="Family A G protein-coupled receptor-like"/>
    <property type="match status" value="1"/>
</dbReference>
<evidence type="ECO:0000256" key="1">
    <source>
        <dbReference type="ARBA" id="ARBA00004141"/>
    </source>
</evidence>
<feature type="domain" description="G-protein coupled receptors family 1 profile" evidence="11">
    <location>
        <begin position="28"/>
        <end position="193"/>
    </location>
</feature>
<feature type="transmembrane region" description="Helical" evidence="10">
    <location>
        <begin position="172"/>
        <end position="197"/>
    </location>
</feature>
<feature type="transmembrane region" description="Helical" evidence="10">
    <location>
        <begin position="87"/>
        <end position="107"/>
    </location>
</feature>
<evidence type="ECO:0000256" key="6">
    <source>
        <dbReference type="ARBA" id="ARBA00023157"/>
    </source>
</evidence>
<keyword evidence="7" id="KW-0675">Receptor</keyword>
<dbReference type="InterPro" id="IPR000276">
    <property type="entry name" value="GPCR_Rhodpsn"/>
</dbReference>
<feature type="transmembrane region" description="Helical" evidence="10">
    <location>
        <begin position="16"/>
        <end position="37"/>
    </location>
</feature>
<keyword evidence="3 10" id="KW-1133">Transmembrane helix</keyword>
<dbReference type="InterPro" id="IPR002962">
    <property type="entry name" value="Peropsin"/>
</dbReference>
<feature type="transmembrane region" description="Helical" evidence="10">
    <location>
        <begin position="49"/>
        <end position="67"/>
    </location>
</feature>
<evidence type="ECO:0000259" key="11">
    <source>
        <dbReference type="PROSITE" id="PS50262"/>
    </source>
</evidence>
<keyword evidence="6" id="KW-1015">Disulfide bond</keyword>
<dbReference type="GO" id="GO:0004930">
    <property type="term" value="F:G protein-coupled receptor activity"/>
    <property type="evidence" value="ECO:0007669"/>
    <property type="project" value="UniProtKB-KW"/>
</dbReference>
<gene>
    <name evidence="12" type="ORF">SNE40_020095</name>
</gene>
<keyword evidence="2 10" id="KW-0812">Transmembrane</keyword>
<keyword evidence="4" id="KW-0297">G-protein coupled receptor</keyword>
<reference evidence="12 13" key="1">
    <citation type="submission" date="2024-01" db="EMBL/GenBank/DDBJ databases">
        <title>The genome of the rayed Mediterranean limpet Patella caerulea (Linnaeus, 1758).</title>
        <authorList>
            <person name="Anh-Thu Weber A."/>
            <person name="Halstead-Nussloch G."/>
        </authorList>
    </citation>
    <scope>NUCLEOTIDE SEQUENCE [LARGE SCALE GENOMIC DNA]</scope>
    <source>
        <strain evidence="12">AATW-2023a</strain>
        <tissue evidence="12">Whole specimen</tissue>
    </source>
</reference>
<dbReference type="PROSITE" id="PS50262">
    <property type="entry name" value="G_PROTEIN_RECEP_F1_2"/>
    <property type="match status" value="1"/>
</dbReference>
<dbReference type="InterPro" id="IPR017452">
    <property type="entry name" value="GPCR_Rhodpsn_7TM"/>
</dbReference>
<feature type="transmembrane region" description="Helical" evidence="10">
    <location>
        <begin position="253"/>
        <end position="274"/>
    </location>
</feature>
<proteinExistence type="predicted"/>
<evidence type="ECO:0000256" key="2">
    <source>
        <dbReference type="ARBA" id="ARBA00022692"/>
    </source>
</evidence>
<protein>
    <recommendedName>
        <fullName evidence="11">G-protein coupled receptors family 1 profile domain-containing protein</fullName>
    </recommendedName>
</protein>
<keyword evidence="8" id="KW-0325">Glycoprotein</keyword>
<keyword evidence="9" id="KW-0807">Transducer</keyword>
<keyword evidence="5 10" id="KW-0472">Membrane</keyword>
<evidence type="ECO:0000313" key="12">
    <source>
        <dbReference type="EMBL" id="KAK6168945.1"/>
    </source>
</evidence>
<keyword evidence="13" id="KW-1185">Reference proteome</keyword>
<name>A0AAN8IY77_PATCE</name>
<dbReference type="EMBL" id="JAZGQO010000015">
    <property type="protein sequence ID" value="KAK6168945.1"/>
    <property type="molecule type" value="Genomic_DNA"/>
</dbReference>
<feature type="transmembrane region" description="Helical" evidence="10">
    <location>
        <begin position="223"/>
        <end position="247"/>
    </location>
</feature>
<organism evidence="12 13">
    <name type="scientific">Patella caerulea</name>
    <name type="common">Rayed Mediterranean limpet</name>
    <dbReference type="NCBI Taxonomy" id="87958"/>
    <lineage>
        <taxon>Eukaryota</taxon>
        <taxon>Metazoa</taxon>
        <taxon>Spiralia</taxon>
        <taxon>Lophotrochozoa</taxon>
        <taxon>Mollusca</taxon>
        <taxon>Gastropoda</taxon>
        <taxon>Patellogastropoda</taxon>
        <taxon>Patelloidea</taxon>
        <taxon>Patellidae</taxon>
        <taxon>Patella</taxon>
    </lineage>
</organism>
<dbReference type="GO" id="GO:0016020">
    <property type="term" value="C:membrane"/>
    <property type="evidence" value="ECO:0007669"/>
    <property type="project" value="UniProtKB-SubCell"/>
</dbReference>
<comment type="subcellular location">
    <subcellularLocation>
        <location evidence="1">Membrane</location>
        <topology evidence="1">Multi-pass membrane protein</topology>
    </subcellularLocation>
</comment>
<comment type="caution">
    <text evidence="12">The sequence shown here is derived from an EMBL/GenBank/DDBJ whole genome shotgun (WGS) entry which is preliminary data.</text>
</comment>
<dbReference type="AlphaFoldDB" id="A0AAN8IY77"/>
<evidence type="ECO:0000256" key="3">
    <source>
        <dbReference type="ARBA" id="ARBA00022989"/>
    </source>
</evidence>
<evidence type="ECO:0000313" key="13">
    <source>
        <dbReference type="Proteomes" id="UP001347796"/>
    </source>
</evidence>
<dbReference type="PRINTS" id="PR01244">
    <property type="entry name" value="PEROPSIN"/>
</dbReference>
<evidence type="ECO:0000256" key="7">
    <source>
        <dbReference type="ARBA" id="ARBA00023170"/>
    </source>
</evidence>
<dbReference type="Pfam" id="PF00001">
    <property type="entry name" value="7tm_1"/>
    <property type="match status" value="1"/>
</dbReference>
<sequence>MTAGEFTRFEHSVVGILYMIFGIFGSFLSFFSVMTFIREKALFKSGRAWLHISLALANLGVVGAFPFSGSSSFSGRWLYGSNMCQFYGFVGMFSGIAAIGNIFALCIERYMVCRQKEQVDKASNSFYWMATGLVWLNAFFWAIMPVLGWGSYDIEPSGTSCTIKWQNYDGSYPSYITMLTLVCFIIPLPMALISLLVSPSTETEGNEVPKPQTFFTQSELKMICCYFLGLAALGWGSYCFICTWALFADTENVSMLASVIPPLSAKSMVLLYPLGYCMANKRFKEAFLSVLSFNDKPKTT</sequence>
<evidence type="ECO:0000256" key="4">
    <source>
        <dbReference type="ARBA" id="ARBA00023040"/>
    </source>
</evidence>
<dbReference type="Proteomes" id="UP001347796">
    <property type="component" value="Unassembled WGS sequence"/>
</dbReference>
<evidence type="ECO:0000256" key="9">
    <source>
        <dbReference type="ARBA" id="ARBA00023224"/>
    </source>
</evidence>
<evidence type="ECO:0000256" key="8">
    <source>
        <dbReference type="ARBA" id="ARBA00023180"/>
    </source>
</evidence>
<evidence type="ECO:0000256" key="5">
    <source>
        <dbReference type="ARBA" id="ARBA00023136"/>
    </source>
</evidence>
<evidence type="ECO:0000256" key="10">
    <source>
        <dbReference type="SAM" id="Phobius"/>
    </source>
</evidence>
<feature type="transmembrane region" description="Helical" evidence="10">
    <location>
        <begin position="127"/>
        <end position="152"/>
    </location>
</feature>
<dbReference type="InterPro" id="IPR050125">
    <property type="entry name" value="GPCR_opsins"/>
</dbReference>
<accession>A0AAN8IY77</accession>
<dbReference type="Gene3D" id="1.20.1070.10">
    <property type="entry name" value="Rhodopsin 7-helix transmembrane proteins"/>
    <property type="match status" value="1"/>
</dbReference>
<dbReference type="GO" id="GO:0007601">
    <property type="term" value="P:visual perception"/>
    <property type="evidence" value="ECO:0007669"/>
    <property type="project" value="InterPro"/>
</dbReference>